<comment type="caution">
    <text evidence="1">The sequence shown here is derived from an EMBL/GenBank/DDBJ whole genome shotgun (WGS) entry which is preliminary data.</text>
</comment>
<name>A0A9N8VQD2_9GLOM</name>
<reference evidence="1" key="1">
    <citation type="submission" date="2021-06" db="EMBL/GenBank/DDBJ databases">
        <authorList>
            <person name="Kallberg Y."/>
            <person name="Tangrot J."/>
            <person name="Rosling A."/>
        </authorList>
    </citation>
    <scope>NUCLEOTIDE SEQUENCE</scope>
    <source>
        <strain evidence="1">IN212</strain>
    </source>
</reference>
<dbReference type="OrthoDB" id="2473683at2759"/>
<dbReference type="AlphaFoldDB" id="A0A9N8VQD2"/>
<protein>
    <submittedName>
        <fullName evidence="1">60_t:CDS:1</fullName>
    </submittedName>
</protein>
<sequence length="44" mass="4908">MKGNETAQKVKPNLVSGVIRRITWAYLSQDNGPKCVAMDPMVEM</sequence>
<evidence type="ECO:0000313" key="2">
    <source>
        <dbReference type="Proteomes" id="UP000789396"/>
    </source>
</evidence>
<organism evidence="1 2">
    <name type="scientific">Racocetra fulgida</name>
    <dbReference type="NCBI Taxonomy" id="60492"/>
    <lineage>
        <taxon>Eukaryota</taxon>
        <taxon>Fungi</taxon>
        <taxon>Fungi incertae sedis</taxon>
        <taxon>Mucoromycota</taxon>
        <taxon>Glomeromycotina</taxon>
        <taxon>Glomeromycetes</taxon>
        <taxon>Diversisporales</taxon>
        <taxon>Gigasporaceae</taxon>
        <taxon>Racocetra</taxon>
    </lineage>
</organism>
<keyword evidence="2" id="KW-1185">Reference proteome</keyword>
<gene>
    <name evidence="1" type="ORF">RFULGI_LOCUS470</name>
</gene>
<dbReference type="Proteomes" id="UP000789396">
    <property type="component" value="Unassembled WGS sequence"/>
</dbReference>
<dbReference type="EMBL" id="CAJVPZ010000178">
    <property type="protein sequence ID" value="CAG8456257.1"/>
    <property type="molecule type" value="Genomic_DNA"/>
</dbReference>
<evidence type="ECO:0000313" key="1">
    <source>
        <dbReference type="EMBL" id="CAG8456257.1"/>
    </source>
</evidence>
<accession>A0A9N8VQD2</accession>
<proteinExistence type="predicted"/>